<dbReference type="Proteomes" id="UP000619479">
    <property type="component" value="Unassembled WGS sequence"/>
</dbReference>
<sequence length="772" mass="85085">MVTARRTRSPEDPGWTVVVGADSGTLYERTMPAGVAGDRWWPIPADSDPRTDTATFVSLTDLVLGCGDRSPDASDAITYGCHLLDSLLGDGEDEWDALRALLDTAEFPEIVLDFAADDTDLHRHHWELLHERGEARTFLALDTARPVLILRQVAASGSTRAAEPIVEVPRLLFGVGSRLHDAQIRAGTEVMGVIRGHHQGNGLLDVRVRPELTLNTLADQCRQFTPHVVHLIGHGSWRPELGRSTVDLRAERGQRAGADGAEAVDGSQLAWALRQGERPPLMVILSACELGYTEPARHRREPSEGEGANPMAAELVAAGIPVVVAMTGRISHLACRDFARALAQAVLEGRPLARATAAARMAAAYRLGSAEDRPLDWALPAVFVGPSVGVGFQVVDVSRTEKLRQFMTRFGFMLRPVFYGRDEFFDLLTDLLDPRRDLAILLAEAARGRERPGGTRLLDEFAAAGLRAGRIPCVVGPFARGREPRNAAQFALEIVTAIAKTRACLGLGAGFRSTVVEALWEEVPQPQRDTITERVRSKTDSLARRLRNLAGDADPDDLSAEDLGDYLREDLLALLRDVHREHPDMFPDDLGPMILIDNLHRFDAPFDYLSAMLDAAGLRAMQQRASENTYKIPVVMFTKDPAQRSTCGESRLTRAFLGSRYATTAELLLFPEMAERRGDGCHLAAWRTLLMSPTESTGELAKAWTVRAHAQAEEQWRALAQRQYDDIGDEEKEKIFSLELLRRIVKNGEHVLEADNDEALLAEWCSGVWSRS</sequence>
<protein>
    <recommendedName>
        <fullName evidence="1">CHAT domain-containing protein</fullName>
    </recommendedName>
</protein>
<dbReference type="InterPro" id="IPR024983">
    <property type="entry name" value="CHAT_dom"/>
</dbReference>
<gene>
    <name evidence="2" type="ORF">Acy02nite_55350</name>
</gene>
<accession>A0A919M9L4</accession>
<evidence type="ECO:0000259" key="1">
    <source>
        <dbReference type="Pfam" id="PF12770"/>
    </source>
</evidence>
<evidence type="ECO:0000313" key="3">
    <source>
        <dbReference type="Proteomes" id="UP000619479"/>
    </source>
</evidence>
<reference evidence="2" key="1">
    <citation type="submission" date="2021-01" db="EMBL/GenBank/DDBJ databases">
        <title>Whole genome shotgun sequence of Actinoplanes cyaneus NBRC 14990.</title>
        <authorList>
            <person name="Komaki H."/>
            <person name="Tamura T."/>
        </authorList>
    </citation>
    <scope>NUCLEOTIDE SEQUENCE</scope>
    <source>
        <strain evidence="2">NBRC 14990</strain>
    </source>
</reference>
<proteinExistence type="predicted"/>
<name>A0A919M9L4_9ACTN</name>
<keyword evidence="3" id="KW-1185">Reference proteome</keyword>
<comment type="caution">
    <text evidence="2">The sequence shown here is derived from an EMBL/GenBank/DDBJ whole genome shotgun (WGS) entry which is preliminary data.</text>
</comment>
<dbReference type="EMBL" id="BOMH01000041">
    <property type="protein sequence ID" value="GID67654.1"/>
    <property type="molecule type" value="Genomic_DNA"/>
</dbReference>
<evidence type="ECO:0000313" key="2">
    <source>
        <dbReference type="EMBL" id="GID67654.1"/>
    </source>
</evidence>
<dbReference type="Pfam" id="PF12770">
    <property type="entry name" value="CHAT"/>
    <property type="match status" value="1"/>
</dbReference>
<organism evidence="2 3">
    <name type="scientific">Actinoplanes cyaneus</name>
    <dbReference type="NCBI Taxonomy" id="52696"/>
    <lineage>
        <taxon>Bacteria</taxon>
        <taxon>Bacillati</taxon>
        <taxon>Actinomycetota</taxon>
        <taxon>Actinomycetes</taxon>
        <taxon>Micromonosporales</taxon>
        <taxon>Micromonosporaceae</taxon>
        <taxon>Actinoplanes</taxon>
    </lineage>
</organism>
<feature type="domain" description="CHAT" evidence="1">
    <location>
        <begin position="114"/>
        <end position="380"/>
    </location>
</feature>
<dbReference type="AlphaFoldDB" id="A0A919M9L4"/>